<comment type="caution">
    <text evidence="7">The sequence shown here is derived from an EMBL/GenBank/DDBJ whole genome shotgun (WGS) entry which is preliminary data.</text>
</comment>
<keyword evidence="4" id="KW-0949">S-adenosyl-L-methionine</keyword>
<organism evidence="7 8">
    <name type="scientific">Kitasatospora viridis</name>
    <dbReference type="NCBI Taxonomy" id="281105"/>
    <lineage>
        <taxon>Bacteria</taxon>
        <taxon>Bacillati</taxon>
        <taxon>Actinomycetota</taxon>
        <taxon>Actinomycetes</taxon>
        <taxon>Kitasatosporales</taxon>
        <taxon>Streptomycetaceae</taxon>
        <taxon>Kitasatospora</taxon>
    </lineage>
</organism>
<sequence length="284" mass="32541">MSADSKADVAVAYDVDNEFFRLWLDEGMSYSCGVWDHTDDLDEAQAAKLAVIHEFAGITPSSRVLDIGCGWGGNLESMVRDRGVAQAHGITLSEAQYAEVLRRELPGVTADCVDYRDYQPDSPFDAVTSICMIEHVCSVDDVRSGRAGAKYQDYFRRAHEWTRPGARFGLQTILRDRIPRSSEAIQELAWASNHIFPGGLAPRIEEIVVASAPYWELIQLRTRRLDYQRTCAEWRTRLRRHEALIRERWSDQLFEDYDRYLTACVNGFGRREISLAQWSLRRID</sequence>
<comment type="similarity">
    <text evidence="1">Belongs to the CFA/CMAS family.</text>
</comment>
<keyword evidence="3" id="KW-0808">Transferase</keyword>
<gene>
    <name evidence="7" type="ORF">FHX73_11657</name>
</gene>
<keyword evidence="8" id="KW-1185">Reference proteome</keyword>
<dbReference type="InterPro" id="IPR003333">
    <property type="entry name" value="CMAS"/>
</dbReference>
<dbReference type="CDD" id="cd02440">
    <property type="entry name" value="AdoMet_MTases"/>
    <property type="match status" value="1"/>
</dbReference>
<dbReference type="Proteomes" id="UP000317940">
    <property type="component" value="Unassembled WGS sequence"/>
</dbReference>
<evidence type="ECO:0000313" key="8">
    <source>
        <dbReference type="Proteomes" id="UP000317940"/>
    </source>
</evidence>
<evidence type="ECO:0000256" key="2">
    <source>
        <dbReference type="ARBA" id="ARBA00022603"/>
    </source>
</evidence>
<dbReference type="InterPro" id="IPR050723">
    <property type="entry name" value="CFA/CMAS"/>
</dbReference>
<evidence type="ECO:0000256" key="5">
    <source>
        <dbReference type="ARBA" id="ARBA00023098"/>
    </source>
</evidence>
<evidence type="ECO:0000256" key="6">
    <source>
        <dbReference type="PIRSR" id="PIRSR003085-1"/>
    </source>
</evidence>
<dbReference type="RefSeq" id="WP_145903178.1">
    <property type="nucleotide sequence ID" value="NZ_BAAAMZ010000042.1"/>
</dbReference>
<dbReference type="Gene3D" id="3.40.50.150">
    <property type="entry name" value="Vaccinia Virus protein VP39"/>
    <property type="match status" value="1"/>
</dbReference>
<keyword evidence="2" id="KW-0489">Methyltransferase</keyword>
<dbReference type="OrthoDB" id="9782855at2"/>
<dbReference type="SUPFAM" id="SSF53335">
    <property type="entry name" value="S-adenosyl-L-methionine-dependent methyltransferases"/>
    <property type="match status" value="1"/>
</dbReference>
<dbReference type="GO" id="GO:0008610">
    <property type="term" value="P:lipid biosynthetic process"/>
    <property type="evidence" value="ECO:0007669"/>
    <property type="project" value="InterPro"/>
</dbReference>
<dbReference type="PIRSF" id="PIRSF003085">
    <property type="entry name" value="CMAS"/>
    <property type="match status" value="1"/>
</dbReference>
<dbReference type="GO" id="GO:0032259">
    <property type="term" value="P:methylation"/>
    <property type="evidence" value="ECO:0007669"/>
    <property type="project" value="UniProtKB-KW"/>
</dbReference>
<dbReference type="InterPro" id="IPR029063">
    <property type="entry name" value="SAM-dependent_MTases_sf"/>
</dbReference>
<dbReference type="GO" id="GO:0008168">
    <property type="term" value="F:methyltransferase activity"/>
    <property type="evidence" value="ECO:0007669"/>
    <property type="project" value="UniProtKB-KW"/>
</dbReference>
<proteinExistence type="inferred from homology"/>
<dbReference type="Pfam" id="PF02353">
    <property type="entry name" value="CMAS"/>
    <property type="match status" value="1"/>
</dbReference>
<feature type="active site" evidence="6">
    <location>
        <position position="264"/>
    </location>
</feature>
<dbReference type="EMBL" id="VIWT01000001">
    <property type="protein sequence ID" value="TWF96883.1"/>
    <property type="molecule type" value="Genomic_DNA"/>
</dbReference>
<accession>A0A561UBZ4</accession>
<evidence type="ECO:0000256" key="3">
    <source>
        <dbReference type="ARBA" id="ARBA00022679"/>
    </source>
</evidence>
<evidence type="ECO:0000313" key="7">
    <source>
        <dbReference type="EMBL" id="TWF96883.1"/>
    </source>
</evidence>
<evidence type="ECO:0000256" key="4">
    <source>
        <dbReference type="ARBA" id="ARBA00022691"/>
    </source>
</evidence>
<dbReference type="PANTHER" id="PTHR43667">
    <property type="entry name" value="CYCLOPROPANE-FATTY-ACYL-PHOSPHOLIPID SYNTHASE"/>
    <property type="match status" value="1"/>
</dbReference>
<protein>
    <submittedName>
        <fullName evidence="7">Cyclopropane-fatty-acyl-phospholipid synthase</fullName>
    </submittedName>
</protein>
<name>A0A561UBZ4_9ACTN</name>
<dbReference type="AlphaFoldDB" id="A0A561UBZ4"/>
<dbReference type="PANTHER" id="PTHR43667:SF1">
    <property type="entry name" value="CYCLOPROPANE-FATTY-ACYL-PHOSPHOLIPID SYNTHASE"/>
    <property type="match status" value="1"/>
</dbReference>
<reference evidence="7 8" key="1">
    <citation type="submission" date="2019-06" db="EMBL/GenBank/DDBJ databases">
        <title>Sequencing the genomes of 1000 actinobacteria strains.</title>
        <authorList>
            <person name="Klenk H.-P."/>
        </authorList>
    </citation>
    <scope>NUCLEOTIDE SEQUENCE [LARGE SCALE GENOMIC DNA]</scope>
    <source>
        <strain evidence="7 8">DSM 44826</strain>
    </source>
</reference>
<evidence type="ECO:0000256" key="1">
    <source>
        <dbReference type="ARBA" id="ARBA00010815"/>
    </source>
</evidence>
<keyword evidence="5" id="KW-0443">Lipid metabolism</keyword>